<reference evidence="1" key="1">
    <citation type="submission" date="2021-02" db="EMBL/GenBank/DDBJ databases">
        <title>Neisseriaceae sp. 26B isolated from the cloaca of a Common Toad-headed Turtle (Mesoclemmys nasuta).</title>
        <authorList>
            <person name="Spergser J."/>
            <person name="Busse H.-J."/>
        </authorList>
    </citation>
    <scope>NUCLEOTIDE SEQUENCE</scope>
    <source>
        <strain evidence="1">26B</strain>
    </source>
</reference>
<dbReference type="InterPro" id="IPR029069">
    <property type="entry name" value="HotDog_dom_sf"/>
</dbReference>
<dbReference type="AlphaFoldDB" id="A0A892ZH67"/>
<dbReference type="Gene3D" id="3.10.129.10">
    <property type="entry name" value="Hotdog Thioesterase"/>
    <property type="match status" value="1"/>
</dbReference>
<name>A0A892ZH67_9NEIS</name>
<dbReference type="Proteomes" id="UP000653156">
    <property type="component" value="Chromosome"/>
</dbReference>
<keyword evidence="2" id="KW-1185">Reference proteome</keyword>
<dbReference type="InterPro" id="IPR016776">
    <property type="entry name" value="ApeP-like_dehydratase"/>
</dbReference>
<dbReference type="PIRSF" id="PIRSF020565">
    <property type="entry name" value="3Ho_Ac_ACP_DH_prd"/>
    <property type="match status" value="1"/>
</dbReference>
<protein>
    <submittedName>
        <fullName evidence="1">Thioester dehydrase</fullName>
    </submittedName>
</protein>
<dbReference type="RefSeq" id="WP_230339280.1">
    <property type="nucleotide sequence ID" value="NZ_CP069798.1"/>
</dbReference>
<dbReference type="EMBL" id="CP069798">
    <property type="protein sequence ID" value="QRQ81983.1"/>
    <property type="molecule type" value="Genomic_DNA"/>
</dbReference>
<gene>
    <name evidence="1" type="ORF">JQU52_00610</name>
</gene>
<dbReference type="KEGG" id="ptes:JQU52_00610"/>
<sequence>MLSCPISDVAALLPHSGHMVLLDEVLAYDHESLQASAHIGADHVLMQPDGTVPAWMAMEIMAQCIAALDGIHAHNGGESVRLGFLLGTRKLHLFADTLPLGCELLAETRQSIRDNNGFAVFDCSLRIIAAPAGFRLPENGLVAQAALNVFSPPDLDGYLAQTQKATT</sequence>
<accession>A0A892ZH67</accession>
<evidence type="ECO:0000313" key="2">
    <source>
        <dbReference type="Proteomes" id="UP000653156"/>
    </source>
</evidence>
<proteinExistence type="predicted"/>
<dbReference type="SUPFAM" id="SSF54637">
    <property type="entry name" value="Thioesterase/thiol ester dehydrase-isomerase"/>
    <property type="match status" value="1"/>
</dbReference>
<dbReference type="Pfam" id="PF22817">
    <property type="entry name" value="ApeP-like"/>
    <property type="match status" value="1"/>
</dbReference>
<organism evidence="1 2">
    <name type="scientific">Paralysiella testudinis</name>
    <dbReference type="NCBI Taxonomy" id="2809020"/>
    <lineage>
        <taxon>Bacteria</taxon>
        <taxon>Pseudomonadati</taxon>
        <taxon>Pseudomonadota</taxon>
        <taxon>Betaproteobacteria</taxon>
        <taxon>Neisseriales</taxon>
        <taxon>Neisseriaceae</taxon>
        <taxon>Paralysiella</taxon>
    </lineage>
</organism>
<evidence type="ECO:0000313" key="1">
    <source>
        <dbReference type="EMBL" id="QRQ81983.1"/>
    </source>
</evidence>